<dbReference type="InterPro" id="IPR003594">
    <property type="entry name" value="HATPase_dom"/>
</dbReference>
<dbReference type="SMART" id="SM00448">
    <property type="entry name" value="REC"/>
    <property type="match status" value="1"/>
</dbReference>
<evidence type="ECO:0000256" key="9">
    <source>
        <dbReference type="PROSITE-ProRule" id="PRU00169"/>
    </source>
</evidence>
<dbReference type="EMBL" id="AP021875">
    <property type="protein sequence ID" value="BBO78116.1"/>
    <property type="molecule type" value="Genomic_DNA"/>
</dbReference>
<evidence type="ECO:0000256" key="6">
    <source>
        <dbReference type="ARBA" id="ARBA00022777"/>
    </source>
</evidence>
<feature type="domain" description="Histidine kinase" evidence="11">
    <location>
        <begin position="436"/>
        <end position="662"/>
    </location>
</feature>
<keyword evidence="6" id="KW-0418">Kinase</keyword>
<keyword evidence="4" id="KW-0808">Transferase</keyword>
<evidence type="ECO:0000256" key="5">
    <source>
        <dbReference type="ARBA" id="ARBA00022741"/>
    </source>
</evidence>
<dbReference type="Gene3D" id="3.40.50.2300">
    <property type="match status" value="1"/>
</dbReference>
<dbReference type="EC" id="2.7.13.3" evidence="2"/>
<dbReference type="AlphaFoldDB" id="A0A5K7Z8F2"/>
<dbReference type="InterPro" id="IPR003661">
    <property type="entry name" value="HisK_dim/P_dom"/>
</dbReference>
<feature type="transmembrane region" description="Helical" evidence="10">
    <location>
        <begin position="29"/>
        <end position="48"/>
    </location>
</feature>
<dbReference type="Pfam" id="PF00072">
    <property type="entry name" value="Response_reg"/>
    <property type="match status" value="1"/>
</dbReference>
<dbReference type="KEGG" id="dwd:DSCW_55330"/>
<dbReference type="SMART" id="SM00388">
    <property type="entry name" value="HisKA"/>
    <property type="match status" value="1"/>
</dbReference>
<dbReference type="PROSITE" id="PS50109">
    <property type="entry name" value="HIS_KIN"/>
    <property type="match status" value="1"/>
</dbReference>
<keyword evidence="14" id="KW-1185">Reference proteome</keyword>
<evidence type="ECO:0000259" key="11">
    <source>
        <dbReference type="PROSITE" id="PS50109"/>
    </source>
</evidence>
<keyword evidence="5" id="KW-0547">Nucleotide-binding</keyword>
<evidence type="ECO:0000256" key="7">
    <source>
        <dbReference type="ARBA" id="ARBA00022840"/>
    </source>
</evidence>
<evidence type="ECO:0000259" key="12">
    <source>
        <dbReference type="PROSITE" id="PS50110"/>
    </source>
</evidence>
<dbReference type="InterPro" id="IPR001789">
    <property type="entry name" value="Sig_transdc_resp-reg_receiver"/>
</dbReference>
<dbReference type="Pfam" id="PF02518">
    <property type="entry name" value="HATPase_c"/>
    <property type="match status" value="1"/>
</dbReference>
<dbReference type="InterPro" id="IPR036097">
    <property type="entry name" value="HisK_dim/P_sf"/>
</dbReference>
<evidence type="ECO:0000256" key="4">
    <source>
        <dbReference type="ARBA" id="ARBA00022679"/>
    </source>
</evidence>
<proteinExistence type="predicted"/>
<keyword evidence="7" id="KW-0067">ATP-binding</keyword>
<feature type="modified residue" description="4-aspartylphosphate" evidence="9">
    <location>
        <position position="732"/>
    </location>
</feature>
<keyword evidence="3 9" id="KW-0597">Phosphoprotein</keyword>
<gene>
    <name evidence="13" type="ORF">DSCW_55330</name>
</gene>
<organism evidence="13 14">
    <name type="scientific">Desulfosarcina widdelii</name>
    <dbReference type="NCBI Taxonomy" id="947919"/>
    <lineage>
        <taxon>Bacteria</taxon>
        <taxon>Pseudomonadati</taxon>
        <taxon>Thermodesulfobacteriota</taxon>
        <taxon>Desulfobacteria</taxon>
        <taxon>Desulfobacterales</taxon>
        <taxon>Desulfosarcinaceae</taxon>
        <taxon>Desulfosarcina</taxon>
    </lineage>
</organism>
<evidence type="ECO:0000313" key="13">
    <source>
        <dbReference type="EMBL" id="BBO78116.1"/>
    </source>
</evidence>
<evidence type="ECO:0000256" key="3">
    <source>
        <dbReference type="ARBA" id="ARBA00022553"/>
    </source>
</evidence>
<protein>
    <recommendedName>
        <fullName evidence="2">histidine kinase</fullName>
        <ecNumber evidence="2">2.7.13.3</ecNumber>
    </recommendedName>
</protein>
<evidence type="ECO:0000256" key="2">
    <source>
        <dbReference type="ARBA" id="ARBA00012438"/>
    </source>
</evidence>
<dbReference type="CDD" id="cd00156">
    <property type="entry name" value="REC"/>
    <property type="match status" value="1"/>
</dbReference>
<dbReference type="SUPFAM" id="SSF52172">
    <property type="entry name" value="CheY-like"/>
    <property type="match status" value="1"/>
</dbReference>
<feature type="transmembrane region" description="Helical" evidence="10">
    <location>
        <begin position="190"/>
        <end position="211"/>
    </location>
</feature>
<dbReference type="GO" id="GO:0005524">
    <property type="term" value="F:ATP binding"/>
    <property type="evidence" value="ECO:0007669"/>
    <property type="project" value="UniProtKB-KW"/>
</dbReference>
<dbReference type="PROSITE" id="PS50110">
    <property type="entry name" value="RESPONSE_REGULATORY"/>
    <property type="match status" value="1"/>
</dbReference>
<comment type="catalytic activity">
    <reaction evidence="1">
        <text>ATP + protein L-histidine = ADP + protein N-phospho-L-histidine.</text>
        <dbReference type="EC" id="2.7.13.3"/>
    </reaction>
</comment>
<dbReference type="PANTHER" id="PTHR43065:SF46">
    <property type="entry name" value="C4-DICARBOXYLATE TRANSPORT SENSOR PROTEIN DCTB"/>
    <property type="match status" value="1"/>
</dbReference>
<dbReference type="Gene3D" id="3.30.565.10">
    <property type="entry name" value="Histidine kinase-like ATPase, C-terminal domain"/>
    <property type="match status" value="1"/>
</dbReference>
<keyword evidence="8" id="KW-0902">Two-component regulatory system</keyword>
<keyword evidence="10" id="KW-0812">Transmembrane</keyword>
<dbReference type="PANTHER" id="PTHR43065">
    <property type="entry name" value="SENSOR HISTIDINE KINASE"/>
    <property type="match status" value="1"/>
</dbReference>
<dbReference type="InterPro" id="IPR011006">
    <property type="entry name" value="CheY-like_superfamily"/>
</dbReference>
<evidence type="ECO:0000313" key="14">
    <source>
        <dbReference type="Proteomes" id="UP000427769"/>
    </source>
</evidence>
<dbReference type="Pfam" id="PF00512">
    <property type="entry name" value="HisKA"/>
    <property type="match status" value="1"/>
</dbReference>
<evidence type="ECO:0000256" key="10">
    <source>
        <dbReference type="SAM" id="Phobius"/>
    </source>
</evidence>
<feature type="domain" description="Response regulatory" evidence="12">
    <location>
        <begin position="683"/>
        <end position="798"/>
    </location>
</feature>
<dbReference type="Gene3D" id="1.10.287.130">
    <property type="match status" value="1"/>
</dbReference>
<evidence type="ECO:0000256" key="8">
    <source>
        <dbReference type="ARBA" id="ARBA00023012"/>
    </source>
</evidence>
<accession>A0A5K7Z8F2</accession>
<dbReference type="SUPFAM" id="SSF47384">
    <property type="entry name" value="Homodimeric domain of signal transducing histidine kinase"/>
    <property type="match status" value="1"/>
</dbReference>
<dbReference type="GO" id="GO:0000155">
    <property type="term" value="F:phosphorelay sensor kinase activity"/>
    <property type="evidence" value="ECO:0007669"/>
    <property type="project" value="InterPro"/>
</dbReference>
<name>A0A5K7Z8F2_9BACT</name>
<keyword evidence="10" id="KW-1133">Transmembrane helix</keyword>
<sequence>MAGSHSDRQGTILTMTSEAPIFNKLTLRMIAPVVLVVCAVGIGFYFFVLRTISDYAEQEIRASLARTTREIYDICDSNFTTLLQSGQMGNAKMVRIRRALTLGAIEDYAKRHNLRILLRERKEKVLLSFQIDSALLANIAKIHQKSTTWNLRIENKVYYFHHFDFKPWVWHIDLISDTTPFTPLIDRVKAIYAFTIVVLLLGLSVMIFALARGLRNPVQQIIAAVREKRPPDYRGIYEFEFLSHNIAEMMSSLNSHTQWLERLYTIGTTHRGKNLFHAIARVIAEAMNLNTAISRAEEQGTGFRIVAVAEAKGHSLKLDDLANGLPCELLNGRSEPTVIQHGATEQFAAFKGIVANKPECYIGLAISDRNGRTIGCAHLFGEAREINDWDMQFVKTIGRMVGSEFELMEKERDQKRISEQMLRSQKLESLGLLAGGVAHDLNNVLSGIVSYPEVLLLELPKDSKYRKAIETIQESGNRAAAIVQDLLTITRGVATTKKPLNLNELVKEYLDSPEFKKLKSFHPTVTVQTNFDTDLFNINGSFIHIRKTIMNLVSNASEAIEGEGNVTISTMNRYIDRPLKGYNDVKTGEYAILSISDDGPGIASDDLQRIFEPFYTKKIMGKSGTGLGLSVVWNVVQDHEGYVDVKSDENGTTFDLYFPLTRDEISEKELPLSLEDLKGKGETILVVDDVESQRDISCKMLDTLGYKTVAAGSGEEAVEYLKGNTVDLILLDMIMDPGVNGCETYKRIIAIHPHQKAVIISGFAESDNVKEAQRLGAGRYIKKPVTLGNLGLAVKEELEK</sequence>
<dbReference type="InterPro" id="IPR005467">
    <property type="entry name" value="His_kinase_dom"/>
</dbReference>
<reference evidence="13 14" key="1">
    <citation type="submission" date="2019-11" db="EMBL/GenBank/DDBJ databases">
        <title>Comparative genomics of hydrocarbon-degrading Desulfosarcina strains.</title>
        <authorList>
            <person name="Watanabe M."/>
            <person name="Kojima H."/>
            <person name="Fukui M."/>
        </authorList>
    </citation>
    <scope>NUCLEOTIDE SEQUENCE [LARGE SCALE GENOMIC DNA]</scope>
    <source>
        <strain evidence="13 14">PP31</strain>
    </source>
</reference>
<dbReference type="SUPFAM" id="SSF55874">
    <property type="entry name" value="ATPase domain of HSP90 chaperone/DNA topoisomerase II/histidine kinase"/>
    <property type="match status" value="1"/>
</dbReference>
<evidence type="ECO:0000256" key="1">
    <source>
        <dbReference type="ARBA" id="ARBA00000085"/>
    </source>
</evidence>
<dbReference type="PRINTS" id="PR00344">
    <property type="entry name" value="BCTRLSENSOR"/>
</dbReference>
<dbReference type="CDD" id="cd00082">
    <property type="entry name" value="HisKA"/>
    <property type="match status" value="1"/>
</dbReference>
<keyword evidence="10" id="KW-0472">Membrane</keyword>
<dbReference type="SMART" id="SM00387">
    <property type="entry name" value="HATPase_c"/>
    <property type="match status" value="1"/>
</dbReference>
<dbReference type="RefSeq" id="WP_170302483.1">
    <property type="nucleotide sequence ID" value="NZ_AP021875.1"/>
</dbReference>
<dbReference type="InterPro" id="IPR004358">
    <property type="entry name" value="Sig_transdc_His_kin-like_C"/>
</dbReference>
<dbReference type="Proteomes" id="UP000427769">
    <property type="component" value="Chromosome"/>
</dbReference>
<dbReference type="InterPro" id="IPR036890">
    <property type="entry name" value="HATPase_C_sf"/>
</dbReference>